<gene>
    <name evidence="3" type="ORF">ACFPJ6_08135</name>
</gene>
<feature type="domain" description="Beta-lactamase-related" evidence="2">
    <location>
        <begin position="61"/>
        <end position="370"/>
    </location>
</feature>
<dbReference type="Proteomes" id="UP001596122">
    <property type="component" value="Unassembled WGS sequence"/>
</dbReference>
<evidence type="ECO:0000259" key="2">
    <source>
        <dbReference type="Pfam" id="PF00144"/>
    </source>
</evidence>
<dbReference type="RefSeq" id="WP_340267696.1">
    <property type="nucleotide sequence ID" value="NZ_JBBEOG010000002.1"/>
</dbReference>
<protein>
    <submittedName>
        <fullName evidence="3">Serine hydrolase domain-containing protein</fullName>
        <ecNumber evidence="3">3.-.-.-</ecNumber>
    </submittedName>
</protein>
<reference evidence="4" key="1">
    <citation type="journal article" date="2019" name="Int. J. Syst. Evol. Microbiol.">
        <title>The Global Catalogue of Microorganisms (GCM) 10K type strain sequencing project: providing services to taxonomists for standard genome sequencing and annotation.</title>
        <authorList>
            <consortium name="The Broad Institute Genomics Platform"/>
            <consortium name="The Broad Institute Genome Sequencing Center for Infectious Disease"/>
            <person name="Wu L."/>
            <person name="Ma J."/>
        </authorList>
    </citation>
    <scope>NUCLEOTIDE SEQUENCE [LARGE SCALE GENOMIC DNA]</scope>
    <source>
        <strain evidence="4">CCUG 43114</strain>
    </source>
</reference>
<feature type="signal peptide" evidence="1">
    <location>
        <begin position="1"/>
        <end position="45"/>
    </location>
</feature>
<keyword evidence="3" id="KW-0378">Hydrolase</keyword>
<name>A0ABW0GPM1_9MICO</name>
<evidence type="ECO:0000256" key="1">
    <source>
        <dbReference type="SAM" id="SignalP"/>
    </source>
</evidence>
<organism evidence="3 4">
    <name type="scientific">Aquipuribacter nitratireducens</name>
    <dbReference type="NCBI Taxonomy" id="650104"/>
    <lineage>
        <taxon>Bacteria</taxon>
        <taxon>Bacillati</taxon>
        <taxon>Actinomycetota</taxon>
        <taxon>Actinomycetes</taxon>
        <taxon>Micrococcales</taxon>
        <taxon>Intrasporangiaceae</taxon>
        <taxon>Aquipuribacter</taxon>
    </lineage>
</organism>
<dbReference type="PANTHER" id="PTHR43283">
    <property type="entry name" value="BETA-LACTAMASE-RELATED"/>
    <property type="match status" value="1"/>
</dbReference>
<dbReference type="InterPro" id="IPR012338">
    <property type="entry name" value="Beta-lactam/transpept-like"/>
</dbReference>
<dbReference type="Gene3D" id="3.40.710.10">
    <property type="entry name" value="DD-peptidase/beta-lactamase superfamily"/>
    <property type="match status" value="1"/>
</dbReference>
<dbReference type="InterPro" id="IPR050789">
    <property type="entry name" value="Diverse_Enzym_Activities"/>
</dbReference>
<dbReference type="InterPro" id="IPR001466">
    <property type="entry name" value="Beta-lactam-related"/>
</dbReference>
<comment type="caution">
    <text evidence="3">The sequence shown here is derived from an EMBL/GenBank/DDBJ whole genome shotgun (WGS) entry which is preliminary data.</text>
</comment>
<dbReference type="PANTHER" id="PTHR43283:SF7">
    <property type="entry name" value="BETA-LACTAMASE-RELATED DOMAIN-CONTAINING PROTEIN"/>
    <property type="match status" value="1"/>
</dbReference>
<keyword evidence="1" id="KW-0732">Signal</keyword>
<dbReference type="EMBL" id="JBHSLD010000007">
    <property type="protein sequence ID" value="MFC5380756.1"/>
    <property type="molecule type" value="Genomic_DNA"/>
</dbReference>
<dbReference type="GO" id="GO:0016787">
    <property type="term" value="F:hydrolase activity"/>
    <property type="evidence" value="ECO:0007669"/>
    <property type="project" value="UniProtKB-KW"/>
</dbReference>
<keyword evidence="4" id="KW-1185">Reference proteome</keyword>
<sequence>MSRARPRLRSRGTTTSVVARGRRRLVCAAGAAVLLAGCSVSPAGAEQQASDRAQLAALVEADVEEYLAEADAPGKVRAVVVHHDGAPLAERYHLTDADEWWDTRSVTKSVMSTLIGIAIGDGLIDGVDATLGELLPDRRDEMTEEVAALTLHQVLTHTAGFGEEGSAADDYWWTEDWVGSILATRAETGGDVGTFAYSNAGAHLLSAVLVEATGVPVLEYAREELFDPLGIPTEPVFEPTVDPADPDSLDEVYADYVEADFAWGVDPQGLHEGSCCSKLRPRDLARLGQLYLDRGRRDGEQVLPESWVEEATRQHVEVPAAGVAGYGYMWWTGEVDGHETSVAYGRGGQAVVVVPELDLVVAVATEFDDRDPLRLAQAFGPESVVRMVELAIAPHVQP</sequence>
<evidence type="ECO:0000313" key="3">
    <source>
        <dbReference type="EMBL" id="MFC5380756.1"/>
    </source>
</evidence>
<dbReference type="SUPFAM" id="SSF56601">
    <property type="entry name" value="beta-lactamase/transpeptidase-like"/>
    <property type="match status" value="1"/>
</dbReference>
<feature type="chain" id="PRO_5047343032" evidence="1">
    <location>
        <begin position="46"/>
        <end position="398"/>
    </location>
</feature>
<proteinExistence type="predicted"/>
<dbReference type="EC" id="3.-.-.-" evidence="3"/>
<evidence type="ECO:0000313" key="4">
    <source>
        <dbReference type="Proteomes" id="UP001596122"/>
    </source>
</evidence>
<accession>A0ABW0GPM1</accession>
<dbReference type="Pfam" id="PF00144">
    <property type="entry name" value="Beta-lactamase"/>
    <property type="match status" value="1"/>
</dbReference>